<dbReference type="InterPro" id="IPR036922">
    <property type="entry name" value="Rieske_2Fe-2S_sf"/>
</dbReference>
<accession>A0ABN1MNN5</accession>
<evidence type="ECO:0008006" key="3">
    <source>
        <dbReference type="Google" id="ProtNLM"/>
    </source>
</evidence>
<dbReference type="EMBL" id="BAAAFH010000003">
    <property type="protein sequence ID" value="GAA0874444.1"/>
    <property type="molecule type" value="Genomic_DNA"/>
</dbReference>
<reference evidence="1 2" key="1">
    <citation type="journal article" date="2019" name="Int. J. Syst. Evol. Microbiol.">
        <title>The Global Catalogue of Microorganisms (GCM) 10K type strain sequencing project: providing services to taxonomists for standard genome sequencing and annotation.</title>
        <authorList>
            <consortium name="The Broad Institute Genomics Platform"/>
            <consortium name="The Broad Institute Genome Sequencing Center for Infectious Disease"/>
            <person name="Wu L."/>
            <person name="Ma J."/>
        </authorList>
    </citation>
    <scope>NUCLEOTIDE SEQUENCE [LARGE SCALE GENOMIC DNA]</scope>
    <source>
        <strain evidence="1 2">JCM 16083</strain>
    </source>
</reference>
<keyword evidence="2" id="KW-1185">Reference proteome</keyword>
<comment type="caution">
    <text evidence="1">The sequence shown here is derived from an EMBL/GenBank/DDBJ whole genome shotgun (WGS) entry which is preliminary data.</text>
</comment>
<dbReference type="Proteomes" id="UP001501126">
    <property type="component" value="Unassembled WGS sequence"/>
</dbReference>
<gene>
    <name evidence="1" type="ORF">GCM10009118_08520</name>
</gene>
<evidence type="ECO:0000313" key="1">
    <source>
        <dbReference type="EMBL" id="GAA0874444.1"/>
    </source>
</evidence>
<dbReference type="SUPFAM" id="SSF50022">
    <property type="entry name" value="ISP domain"/>
    <property type="match status" value="1"/>
</dbReference>
<evidence type="ECO:0000313" key="2">
    <source>
        <dbReference type="Proteomes" id="UP001501126"/>
    </source>
</evidence>
<proteinExistence type="predicted"/>
<dbReference type="Gene3D" id="2.102.10.10">
    <property type="entry name" value="Rieske [2Fe-2S] iron-sulphur domain"/>
    <property type="match status" value="1"/>
</dbReference>
<name>A0ABN1MNN5_9FLAO</name>
<sequence length="140" mass="15305">MILGTVLSFLFLISSCNKNKLHPVPNLPFNVNININLPSYSGLQNIGGYAYVDNYGSKGVVVYRRSIDEFVAFDRQSTADGGQECGGVEIDEENTLIVNDVCGDSQFSLYDGSVIQGPAEFGLRGYRTIFDGTYTLNISN</sequence>
<organism evidence="1 2">
    <name type="scientific">Wandonia haliotis</name>
    <dbReference type="NCBI Taxonomy" id="574963"/>
    <lineage>
        <taxon>Bacteria</taxon>
        <taxon>Pseudomonadati</taxon>
        <taxon>Bacteroidota</taxon>
        <taxon>Flavobacteriia</taxon>
        <taxon>Flavobacteriales</taxon>
        <taxon>Crocinitomicaceae</taxon>
        <taxon>Wandonia</taxon>
    </lineage>
</organism>
<protein>
    <recommendedName>
        <fullName evidence="3">Rieske domain-containing protein</fullName>
    </recommendedName>
</protein>